<sequence length="157" mass="17488">MKKSGFTLIETLVAVFLLTVGTVGSFSLMQKATSFASISSAQFVASYLAQEGIETIRNIRDTNYLTKGRAWDKDIAAGSDFRLDYRSSVFPDATCGAYLQHNGNFYICSADSSGKFQRQITIEKPAPDKMVVSVEVSWSQQGSRHQVVVQTELRKWR</sequence>
<dbReference type="EMBL" id="MHMA01000003">
    <property type="protein sequence ID" value="OGZ20725.1"/>
    <property type="molecule type" value="Genomic_DNA"/>
</dbReference>
<dbReference type="Proteomes" id="UP000178721">
    <property type="component" value="Unassembled WGS sequence"/>
</dbReference>
<dbReference type="PROSITE" id="PS00409">
    <property type="entry name" value="PROKAR_NTER_METHYL"/>
    <property type="match status" value="1"/>
</dbReference>
<dbReference type="AlphaFoldDB" id="A0A1G2E4N4"/>
<reference evidence="1 2" key="1">
    <citation type="journal article" date="2016" name="Nat. Commun.">
        <title>Thousands of microbial genomes shed light on interconnected biogeochemical processes in an aquifer system.</title>
        <authorList>
            <person name="Anantharaman K."/>
            <person name="Brown C.T."/>
            <person name="Hug L.A."/>
            <person name="Sharon I."/>
            <person name="Castelle C.J."/>
            <person name="Probst A.J."/>
            <person name="Thomas B.C."/>
            <person name="Singh A."/>
            <person name="Wilkins M.J."/>
            <person name="Karaoz U."/>
            <person name="Brodie E.L."/>
            <person name="Williams K.H."/>
            <person name="Hubbard S.S."/>
            <person name="Banfield J.F."/>
        </authorList>
    </citation>
    <scope>NUCLEOTIDE SEQUENCE [LARGE SCALE GENOMIC DNA]</scope>
</reference>
<dbReference type="InterPro" id="IPR012902">
    <property type="entry name" value="N_methyl_site"/>
</dbReference>
<proteinExistence type="predicted"/>
<comment type="caution">
    <text evidence="1">The sequence shown here is derived from an EMBL/GenBank/DDBJ whole genome shotgun (WGS) entry which is preliminary data.</text>
</comment>
<organism evidence="1 2">
    <name type="scientific">Candidatus Nealsonbacteria bacterium RIFCSPHIGHO2_01_FULL_43_31</name>
    <dbReference type="NCBI Taxonomy" id="1801665"/>
    <lineage>
        <taxon>Bacteria</taxon>
        <taxon>Candidatus Nealsoniibacteriota</taxon>
    </lineage>
</organism>
<evidence type="ECO:0000313" key="2">
    <source>
        <dbReference type="Proteomes" id="UP000178721"/>
    </source>
</evidence>
<name>A0A1G2E4N4_9BACT</name>
<protein>
    <recommendedName>
        <fullName evidence="3">Type II secretion system protein GspI C-terminal domain-containing protein</fullName>
    </recommendedName>
</protein>
<evidence type="ECO:0008006" key="3">
    <source>
        <dbReference type="Google" id="ProtNLM"/>
    </source>
</evidence>
<gene>
    <name evidence="1" type="ORF">A2654_01265</name>
</gene>
<dbReference type="NCBIfam" id="TIGR02532">
    <property type="entry name" value="IV_pilin_GFxxxE"/>
    <property type="match status" value="1"/>
</dbReference>
<evidence type="ECO:0000313" key="1">
    <source>
        <dbReference type="EMBL" id="OGZ20725.1"/>
    </source>
</evidence>
<accession>A0A1G2E4N4</accession>
<dbReference type="Pfam" id="PF07963">
    <property type="entry name" value="N_methyl"/>
    <property type="match status" value="1"/>
</dbReference>